<accession>A0A1I7X067</accession>
<dbReference type="Proteomes" id="UP000095283">
    <property type="component" value="Unplaced"/>
</dbReference>
<reference evidence="3" key="1">
    <citation type="submission" date="2016-11" db="UniProtKB">
        <authorList>
            <consortium name="WormBaseParasite"/>
        </authorList>
    </citation>
    <scope>IDENTIFICATION</scope>
</reference>
<keyword evidence="1" id="KW-1133">Transmembrane helix</keyword>
<sequence length="303" mass="34316">MIFYFLLVSILTKGDDNIALNENYSTPNKTFISSIYQVQLEIATPVIYDNDVELARRIELVVGDGLSAARAKHLRKSTMAFAERRDSEDVKVEVRLSIYLGRKIILINWKRVLIYSTMTKTLKHNVVISRFCIAIIIKHRTAGSSTFLHFLSWVGGELLLGEIIASDISLLSASHISAVLQYPFTRIISQKEIEETNSYKWWIAALIIGAGLLLLCLGWLILFLYFNTCGATKIPYEVTKTVYYKDITTQCDSQIFHSEKKQNYAGLNRNMRSNDAFPQLKDIPPVVHELADADLNTGTNSLQ</sequence>
<evidence type="ECO:0000313" key="3">
    <source>
        <dbReference type="WBParaSite" id="Hba_10785"/>
    </source>
</evidence>
<evidence type="ECO:0000256" key="1">
    <source>
        <dbReference type="SAM" id="Phobius"/>
    </source>
</evidence>
<protein>
    <submittedName>
        <fullName evidence="3">SEA domain-containing protein</fullName>
    </submittedName>
</protein>
<evidence type="ECO:0000313" key="2">
    <source>
        <dbReference type="Proteomes" id="UP000095283"/>
    </source>
</evidence>
<name>A0A1I7X067_HETBA</name>
<dbReference type="WBParaSite" id="Hba_10785">
    <property type="protein sequence ID" value="Hba_10785"/>
    <property type="gene ID" value="Hba_10785"/>
</dbReference>
<dbReference type="AlphaFoldDB" id="A0A1I7X067"/>
<proteinExistence type="predicted"/>
<feature type="transmembrane region" description="Helical" evidence="1">
    <location>
        <begin position="201"/>
        <end position="226"/>
    </location>
</feature>
<organism evidence="2 3">
    <name type="scientific">Heterorhabditis bacteriophora</name>
    <name type="common">Entomopathogenic nematode worm</name>
    <dbReference type="NCBI Taxonomy" id="37862"/>
    <lineage>
        <taxon>Eukaryota</taxon>
        <taxon>Metazoa</taxon>
        <taxon>Ecdysozoa</taxon>
        <taxon>Nematoda</taxon>
        <taxon>Chromadorea</taxon>
        <taxon>Rhabditida</taxon>
        <taxon>Rhabditina</taxon>
        <taxon>Rhabditomorpha</taxon>
        <taxon>Strongyloidea</taxon>
        <taxon>Heterorhabditidae</taxon>
        <taxon>Heterorhabditis</taxon>
    </lineage>
</organism>
<keyword evidence="1" id="KW-0812">Transmembrane</keyword>
<keyword evidence="1" id="KW-0472">Membrane</keyword>
<keyword evidence="2" id="KW-1185">Reference proteome</keyword>